<reference evidence="7" key="1">
    <citation type="submission" date="2021-01" db="EMBL/GenBank/DDBJ databases">
        <title>Modified the classification status of verrucomicrobia.</title>
        <authorList>
            <person name="Feng X."/>
        </authorList>
    </citation>
    <scope>NUCLEOTIDE SEQUENCE</scope>
    <source>
        <strain evidence="7">KCTC 22201</strain>
    </source>
</reference>
<feature type="transmembrane region" description="Helical" evidence="6">
    <location>
        <begin position="324"/>
        <end position="341"/>
    </location>
</feature>
<feature type="transmembrane region" description="Helical" evidence="6">
    <location>
        <begin position="110"/>
        <end position="131"/>
    </location>
</feature>
<keyword evidence="8" id="KW-1185">Reference proteome</keyword>
<accession>A0A934RBS9</accession>
<dbReference type="InterPro" id="IPR036259">
    <property type="entry name" value="MFS_trans_sf"/>
</dbReference>
<feature type="transmembrane region" description="Helical" evidence="6">
    <location>
        <begin position="268"/>
        <end position="288"/>
    </location>
</feature>
<dbReference type="GO" id="GO:0022857">
    <property type="term" value="F:transmembrane transporter activity"/>
    <property type="evidence" value="ECO:0007669"/>
    <property type="project" value="InterPro"/>
</dbReference>
<feature type="transmembrane region" description="Helical" evidence="6">
    <location>
        <begin position="433"/>
        <end position="451"/>
    </location>
</feature>
<feature type="transmembrane region" description="Helical" evidence="6">
    <location>
        <begin position="404"/>
        <end position="421"/>
    </location>
</feature>
<proteinExistence type="predicted"/>
<feature type="transmembrane region" description="Helical" evidence="6">
    <location>
        <begin position="152"/>
        <end position="171"/>
    </location>
</feature>
<feature type="transmembrane region" description="Helical" evidence="6">
    <location>
        <begin position="295"/>
        <end position="312"/>
    </location>
</feature>
<dbReference type="EMBL" id="JAENII010000008">
    <property type="protein sequence ID" value="MBK1827650.1"/>
    <property type="molecule type" value="Genomic_DNA"/>
</dbReference>
<dbReference type="AlphaFoldDB" id="A0A934RBS9"/>
<gene>
    <name evidence="7" type="ORF">JIN81_11515</name>
</gene>
<keyword evidence="2" id="KW-1003">Cell membrane</keyword>
<feature type="transmembrane region" description="Helical" evidence="6">
    <location>
        <begin position="370"/>
        <end position="392"/>
    </location>
</feature>
<keyword evidence="3 6" id="KW-0812">Transmembrane</keyword>
<evidence type="ECO:0000256" key="4">
    <source>
        <dbReference type="ARBA" id="ARBA00022989"/>
    </source>
</evidence>
<dbReference type="RefSeq" id="WP_200279409.1">
    <property type="nucleotide sequence ID" value="NZ_JAENII010000008.1"/>
</dbReference>
<dbReference type="GO" id="GO:0005886">
    <property type="term" value="C:plasma membrane"/>
    <property type="evidence" value="ECO:0007669"/>
    <property type="project" value="UniProtKB-SubCell"/>
</dbReference>
<dbReference type="PROSITE" id="PS51257">
    <property type="entry name" value="PROKAR_LIPOPROTEIN"/>
    <property type="match status" value="1"/>
</dbReference>
<evidence type="ECO:0000256" key="1">
    <source>
        <dbReference type="ARBA" id="ARBA00004429"/>
    </source>
</evidence>
<dbReference type="InterPro" id="IPR011701">
    <property type="entry name" value="MFS"/>
</dbReference>
<dbReference type="Proteomes" id="UP000658278">
    <property type="component" value="Unassembled WGS sequence"/>
</dbReference>
<dbReference type="Pfam" id="PF07690">
    <property type="entry name" value="MFS_1"/>
    <property type="match status" value="1"/>
</dbReference>
<comment type="caution">
    <text evidence="7">The sequence shown here is derived from an EMBL/GenBank/DDBJ whole genome shotgun (WGS) entry which is preliminary data.</text>
</comment>
<evidence type="ECO:0000256" key="3">
    <source>
        <dbReference type="ARBA" id="ARBA00022692"/>
    </source>
</evidence>
<dbReference type="Gene3D" id="1.20.1250.20">
    <property type="entry name" value="MFS general substrate transporter like domains"/>
    <property type="match status" value="2"/>
</dbReference>
<feature type="transmembrane region" description="Helical" evidence="6">
    <location>
        <begin position="55"/>
        <end position="73"/>
    </location>
</feature>
<feature type="transmembrane region" description="Helical" evidence="6">
    <location>
        <begin position="12"/>
        <end position="35"/>
    </location>
</feature>
<name>A0A934RBS9_9BACT</name>
<protein>
    <submittedName>
        <fullName evidence="7">Sugar MFS transporter</fullName>
    </submittedName>
</protein>
<dbReference type="PANTHER" id="PTHR43702:SF3">
    <property type="entry name" value="PROTEIN TSGA"/>
    <property type="match status" value="1"/>
</dbReference>
<feature type="transmembrane region" description="Helical" evidence="6">
    <location>
        <begin position="226"/>
        <end position="248"/>
    </location>
</feature>
<feature type="transmembrane region" description="Helical" evidence="6">
    <location>
        <begin position="348"/>
        <end position="364"/>
    </location>
</feature>
<keyword evidence="5 6" id="KW-0472">Membrane</keyword>
<organism evidence="7 8">
    <name type="scientific">Haloferula rosea</name>
    <dbReference type="NCBI Taxonomy" id="490093"/>
    <lineage>
        <taxon>Bacteria</taxon>
        <taxon>Pseudomonadati</taxon>
        <taxon>Verrucomicrobiota</taxon>
        <taxon>Verrucomicrobiia</taxon>
        <taxon>Verrucomicrobiales</taxon>
        <taxon>Verrucomicrobiaceae</taxon>
        <taxon>Haloferula</taxon>
    </lineage>
</organism>
<sequence>MSEKPAPSGNRFAFVIVTSLFFMWGFISCMNDLLIPKFKAEFDLTQFQANLVQSFFFGAYFLVSFIYFIISASKGDPINKIGYKNGLIIGLLLTAGACLVFYPAANAKSYPLFLTALCLLGSGVTLIQIAANPYISILGPESSASSRLNLSQGLNSLGYVLTPLIGGYFLFKGQEDTGLESVKAPYIGLAVVLFLIAAAIKFIKLPTFQQHGKVEAGIKVFRHKHFIWGWFAIFFYVGAEVTVGSILVNYLGDSEIAGLSEEEGVKYLAFYWGGLMIGRLMGAISLSGLAEAKKYPFMLLAAAVSIGVIFLSASADSDMKFGDIWPYLVTVALSFLFFRLGNAKAGRMVGLFALIATVLSVLAMTTSGNFALWSIVGIGLFNSIMWSNIFTLSIRGLGEDTSQGSSLLVMMIVGGAVLPAIQGSMMDLMGVRLSLSIVLVSYLYLAFFGFIGSKLGREADAPPPSA</sequence>
<evidence type="ECO:0000313" key="7">
    <source>
        <dbReference type="EMBL" id="MBK1827650.1"/>
    </source>
</evidence>
<dbReference type="InterPro" id="IPR050375">
    <property type="entry name" value="MFS_TsgA-like"/>
</dbReference>
<evidence type="ECO:0000256" key="2">
    <source>
        <dbReference type="ARBA" id="ARBA00022475"/>
    </source>
</evidence>
<evidence type="ECO:0000256" key="6">
    <source>
        <dbReference type="SAM" id="Phobius"/>
    </source>
</evidence>
<evidence type="ECO:0000313" key="8">
    <source>
        <dbReference type="Proteomes" id="UP000658278"/>
    </source>
</evidence>
<dbReference type="SUPFAM" id="SSF103473">
    <property type="entry name" value="MFS general substrate transporter"/>
    <property type="match status" value="1"/>
</dbReference>
<evidence type="ECO:0000256" key="5">
    <source>
        <dbReference type="ARBA" id="ARBA00023136"/>
    </source>
</evidence>
<dbReference type="PANTHER" id="PTHR43702">
    <property type="entry name" value="L-FUCOSE-PROTON SYMPORTER"/>
    <property type="match status" value="1"/>
</dbReference>
<feature type="transmembrane region" description="Helical" evidence="6">
    <location>
        <begin position="186"/>
        <end position="205"/>
    </location>
</feature>
<dbReference type="CDD" id="cd17394">
    <property type="entry name" value="MFS_FucP_like"/>
    <property type="match status" value="1"/>
</dbReference>
<comment type="subcellular location">
    <subcellularLocation>
        <location evidence="1">Cell inner membrane</location>
        <topology evidence="1">Multi-pass membrane protein</topology>
    </subcellularLocation>
</comment>
<feature type="transmembrane region" description="Helical" evidence="6">
    <location>
        <begin position="85"/>
        <end position="104"/>
    </location>
</feature>
<keyword evidence="4 6" id="KW-1133">Transmembrane helix</keyword>